<proteinExistence type="predicted"/>
<name>A0A086YA34_9RHOB</name>
<dbReference type="eggNOG" id="COG3619">
    <property type="taxonomic scope" value="Bacteria"/>
</dbReference>
<dbReference type="STRING" id="195105.CN97_08850"/>
<accession>A0A086YA34</accession>
<protein>
    <submittedName>
        <fullName evidence="1">Uncharacterized protein</fullName>
    </submittedName>
</protein>
<dbReference type="RefSeq" id="WP_051910933.1">
    <property type="nucleotide sequence ID" value="NZ_CAMIFG010000044.1"/>
</dbReference>
<dbReference type="PANTHER" id="PTHR37314:SF4">
    <property type="entry name" value="UPF0700 TRANSMEMBRANE PROTEIN YOAK"/>
    <property type="match status" value="1"/>
</dbReference>
<comment type="caution">
    <text evidence="1">The sequence shown here is derived from an EMBL/GenBank/DDBJ whole genome shotgun (WGS) entry which is preliminary data.</text>
</comment>
<dbReference type="InterPro" id="IPR010699">
    <property type="entry name" value="DUF1275"/>
</dbReference>
<evidence type="ECO:0000313" key="1">
    <source>
        <dbReference type="EMBL" id="KFI31134.1"/>
    </source>
</evidence>
<organism evidence="1 2">
    <name type="scientific">Haematobacter massiliensis</name>
    <dbReference type="NCBI Taxonomy" id="195105"/>
    <lineage>
        <taxon>Bacteria</taxon>
        <taxon>Pseudomonadati</taxon>
        <taxon>Pseudomonadota</taxon>
        <taxon>Alphaproteobacteria</taxon>
        <taxon>Rhodobacterales</taxon>
        <taxon>Paracoccaceae</taxon>
        <taxon>Haematobacter</taxon>
    </lineage>
</organism>
<dbReference type="OrthoDB" id="270162at2"/>
<gene>
    <name evidence="1" type="ORF">CN97_08850</name>
</gene>
<dbReference type="AlphaFoldDB" id="A0A086YA34"/>
<keyword evidence="2" id="KW-1185">Reference proteome</keyword>
<dbReference type="Proteomes" id="UP000028826">
    <property type="component" value="Unassembled WGS sequence"/>
</dbReference>
<dbReference type="PANTHER" id="PTHR37314">
    <property type="entry name" value="SLR0142 PROTEIN"/>
    <property type="match status" value="1"/>
</dbReference>
<reference evidence="1 2" key="1">
    <citation type="submission" date="2014-03" db="EMBL/GenBank/DDBJ databases">
        <title>Genome of Haematobacter massiliensis CCUG 47968.</title>
        <authorList>
            <person name="Wang D."/>
            <person name="Wang G."/>
        </authorList>
    </citation>
    <scope>NUCLEOTIDE SEQUENCE [LARGE SCALE GENOMIC DNA]</scope>
    <source>
        <strain evidence="1 2">CCUG 47968</strain>
    </source>
</reference>
<dbReference type="Pfam" id="PF06912">
    <property type="entry name" value="DUF1275"/>
    <property type="match status" value="1"/>
</dbReference>
<evidence type="ECO:0000313" key="2">
    <source>
        <dbReference type="Proteomes" id="UP000028826"/>
    </source>
</evidence>
<sequence>MGTRPLRNRHLRRPVEAARALVSHRRSRGADLALATFLAGIAGCANAGGFFAVGQYTSHMTGYLSQVADGLVLMNLRMLGISLGAILCFMLGAALSAVLINWARERHRQRRRQYALPLTVEGILLLLFATFGSGAAREAGEPGLLAAMMMLCFVMGLQNATITKISGARIRTTHATGMITDVGIEAGRAAYGLVAPGSGVRVNGPNLRMLLRILGAFLAGGIVGAVGFGRFGFVFAMPLGLLLLAISLPMFFAGRRIARV</sequence>
<dbReference type="EMBL" id="JGYG01000002">
    <property type="protein sequence ID" value="KFI31134.1"/>
    <property type="molecule type" value="Genomic_DNA"/>
</dbReference>